<protein>
    <recommendedName>
        <fullName evidence="2">RelA/SpoT domain-containing protein</fullName>
    </recommendedName>
</protein>
<sequence length="429" mass="48143">MFNASFKDFCERNRITQGEWESSDLAWDTLVGIARDHDGHKRELLGAAEYFGRQIQQIDGVHSVRFRVKDTEHLLAKIIRKKLEGREAYDNIDASNYHQIITDLVGVRALHLFKDDCFLIDRGIKAGWHCEQPPVVYVRDGDPKGRLEEAGFEIKDHAAGYRSVHYVVSTQPGRRKIYSEIQVRTIFEEGWAEIDHTVKYPNYSDNEAIVEFLRIFNRLAGAADEMGSYVKGLAESVADMDRQIASIRAEKDDAIRNLESAIAEAQLDKEKNAKYSTALARADTELKKLKASGNKVAVVIPQGDSKSEIKPEDYLAFFSSLGKWIADANRNKVKSLTMGDNFQITAPLRHSTGDFLSFTILDGDAKIPARISGTAIALLDRDRATNDPMGVFEANKDRIRKAAFDMRRMNPTLGLIALGSNNFVSQAKA</sequence>
<dbReference type="SMART" id="SM00954">
    <property type="entry name" value="RelA_SpoT"/>
    <property type="match status" value="1"/>
</dbReference>
<dbReference type="AlphaFoldDB" id="A0A1K0JK31"/>
<feature type="domain" description="RelA/SpoT" evidence="2">
    <location>
        <begin position="66"/>
        <end position="206"/>
    </location>
</feature>
<feature type="coiled-coil region" evidence="1">
    <location>
        <begin position="237"/>
        <end position="292"/>
    </location>
</feature>
<keyword evidence="1" id="KW-0175">Coiled coil</keyword>
<dbReference type="Gene3D" id="3.30.460.10">
    <property type="entry name" value="Beta Polymerase, domain 2"/>
    <property type="match status" value="1"/>
</dbReference>
<proteinExistence type="predicted"/>
<dbReference type="Pfam" id="PF04607">
    <property type="entry name" value="RelA_SpoT"/>
    <property type="match status" value="1"/>
</dbReference>
<dbReference type="CDD" id="cd05399">
    <property type="entry name" value="NT_Rel-Spo_like"/>
    <property type="match status" value="1"/>
</dbReference>
<evidence type="ECO:0000256" key="1">
    <source>
        <dbReference type="SAM" id="Coils"/>
    </source>
</evidence>
<accession>A0A1K0JK31</accession>
<dbReference type="RefSeq" id="WP_340524153.1">
    <property type="nucleotide sequence ID" value="NZ_FMSH01000154.1"/>
</dbReference>
<dbReference type="PANTHER" id="PTHR41773">
    <property type="entry name" value="GTP PYROPHOSPHATASE-RELATED"/>
    <property type="match status" value="1"/>
</dbReference>
<dbReference type="InterPro" id="IPR043519">
    <property type="entry name" value="NT_sf"/>
</dbReference>
<dbReference type="SUPFAM" id="SSF81301">
    <property type="entry name" value="Nucleotidyltransferase"/>
    <property type="match status" value="1"/>
</dbReference>
<evidence type="ECO:0000259" key="2">
    <source>
        <dbReference type="SMART" id="SM00954"/>
    </source>
</evidence>
<reference evidence="3" key="1">
    <citation type="submission" date="2016-09" db="EMBL/GenBank/DDBJ databases">
        <authorList>
            <person name="Capua I."/>
            <person name="De Benedictis P."/>
            <person name="Joannis T."/>
            <person name="Lombin L.H."/>
            <person name="Cattoli G."/>
        </authorList>
    </citation>
    <scope>NUCLEOTIDE SEQUENCE</scope>
    <source>
        <strain evidence="3">B9</strain>
    </source>
</reference>
<name>A0A1K0JK31_CUPNE</name>
<dbReference type="PANTHER" id="PTHR41773:SF1">
    <property type="entry name" value="RELA_SPOT DOMAIN-CONTAINING PROTEIN"/>
    <property type="match status" value="1"/>
</dbReference>
<organism evidence="3">
    <name type="scientific">Cupriavidus necator</name>
    <name type="common">Alcaligenes eutrophus</name>
    <name type="synonym">Ralstonia eutropha</name>
    <dbReference type="NCBI Taxonomy" id="106590"/>
    <lineage>
        <taxon>Bacteria</taxon>
        <taxon>Pseudomonadati</taxon>
        <taxon>Pseudomonadota</taxon>
        <taxon>Betaproteobacteria</taxon>
        <taxon>Burkholderiales</taxon>
        <taxon>Burkholderiaceae</taxon>
        <taxon>Cupriavidus</taxon>
    </lineage>
</organism>
<evidence type="ECO:0000313" key="3">
    <source>
        <dbReference type="EMBL" id="SCU75568.1"/>
    </source>
</evidence>
<dbReference type="EMBL" id="FMSH01000154">
    <property type="protein sequence ID" value="SCU75568.1"/>
    <property type="molecule type" value="Genomic_DNA"/>
</dbReference>
<dbReference type="InterPro" id="IPR007685">
    <property type="entry name" value="RelA_SpoT"/>
</dbReference>
<gene>
    <name evidence="3" type="ORF">CNECB9_2370142</name>
</gene>
<dbReference type="GO" id="GO:0015969">
    <property type="term" value="P:guanosine tetraphosphate metabolic process"/>
    <property type="evidence" value="ECO:0007669"/>
    <property type="project" value="InterPro"/>
</dbReference>